<dbReference type="EMBL" id="AF016485">
    <property type="protein sequence ID" value="AAC82855.1"/>
    <property type="molecule type" value="Genomic_DNA"/>
</dbReference>
<dbReference type="PIR" id="T08288">
    <property type="entry name" value="T08288"/>
</dbReference>
<dbReference type="RefSeq" id="WP_010890510.1">
    <property type="nucleotide sequence ID" value="NC_001869.1"/>
</dbReference>
<keyword evidence="2" id="KW-1185">Reference proteome</keyword>
<reference evidence="1 2" key="1">
    <citation type="journal article" date="1998" name="Genome Res.">
        <title>Snapshot of a large dynamic replicon in a halophilic archaeon: megaplasmid or minichromosome?</title>
        <authorList>
            <person name="Ng W.V."/>
            <person name="Ciufo S.A."/>
            <person name="Smith T.M."/>
            <person name="Bumgarner R.E."/>
            <person name="Baskin D."/>
            <person name="Faust J."/>
            <person name="Hall B."/>
            <person name="Loretz C."/>
            <person name="Seto J."/>
            <person name="Slagel J."/>
            <person name="Hood L."/>
            <person name="DasSarma S."/>
        </authorList>
    </citation>
    <scope>NUCLEOTIDE SEQUENCE [LARGE SCALE GENOMIC DNA]</scope>
    <source>
        <strain evidence="2">ATCC 700922 / JCM 11081 / NRC-1</strain>
        <plasmid evidence="2">Plasmid pNRC100</plasmid>
    </source>
</reference>
<dbReference type="InParanoid" id="O51975"/>
<dbReference type="AlphaFoldDB" id="O51975"/>
<dbReference type="HOGENOM" id="CLU_119851_0_0_2"/>
<protein>
    <submittedName>
        <fullName evidence="1">Uncharacterized protein</fullName>
    </submittedName>
</protein>
<keyword evidence="1" id="KW-0614">Plasmid</keyword>
<evidence type="ECO:0000313" key="1">
    <source>
        <dbReference type="EMBL" id="AAC82855.1"/>
    </source>
</evidence>
<dbReference type="GeneID" id="31757440"/>
<evidence type="ECO:0000313" key="2">
    <source>
        <dbReference type="Proteomes" id="UP000000554"/>
    </source>
</evidence>
<organism evidence="1 2">
    <name type="scientific">Halobacterium salinarum (strain ATCC 700922 / JCM 11081 / NRC-1)</name>
    <name type="common">Halobacterium halobium</name>
    <dbReference type="NCBI Taxonomy" id="64091"/>
    <lineage>
        <taxon>Archaea</taxon>
        <taxon>Methanobacteriati</taxon>
        <taxon>Methanobacteriota</taxon>
        <taxon>Stenosarchaea group</taxon>
        <taxon>Halobacteria</taxon>
        <taxon>Halobacteriales</taxon>
        <taxon>Halobacteriaceae</taxon>
        <taxon>Halobacterium</taxon>
        <taxon>Halobacterium salinarum NRC-34001</taxon>
    </lineage>
</organism>
<sequence length="196" mass="22567">MRGIAESWIDECVEDSAEGSMLQVWAEVDGDWRVYFALGTTQSLDETVHEVRQDCFVAVDPVPLSDLLTLIPVDPTDRVDRFESTLERSTPDDEQVIDQLQGDVRMERVYPNDDLQWGSTRPALQFEHWVREDEIPELSDDQQAKAHEIVEEEIGVDLTRYHDYWGSHSSLVKKSRDSGRISSLCKTRLRSLLIIF</sequence>
<name>O51975_HALSA</name>
<accession>O51975</accession>
<dbReference type="KEGG" id="hal:AAC82855.1"/>
<geneLocation type="plasmid" evidence="1 2">
    <name>pNRC100</name>
</geneLocation>
<dbReference type="Proteomes" id="UP000000554">
    <property type="component" value="Plasmid pNRC100"/>
</dbReference>
<reference evidence="1 2" key="2">
    <citation type="journal article" date="2000" name="Proc. Natl. Acad. Sci. U.S.A.">
        <title>Genome sequence of Halobacterium species NRC-1.</title>
        <authorList>
            <person name="Ng W.V."/>
            <person name="Kennedy S.P."/>
            <person name="Mahairas G.G."/>
            <person name="Berquist B."/>
            <person name="Pan M."/>
            <person name="Shukla H.D."/>
            <person name="Lasky S.R."/>
            <person name="Baliga N.S."/>
            <person name="Thorsson V."/>
            <person name="Sbrogna J."/>
            <person name="Swartzell S."/>
            <person name="Weir D."/>
            <person name="Hall J."/>
            <person name="Dahl T.A."/>
            <person name="Welti R."/>
            <person name="Goo Y.A."/>
            <person name="Leithauser B."/>
            <person name="Keller K."/>
            <person name="Cruz R."/>
            <person name="Danson M.J."/>
            <person name="Hough D.W."/>
            <person name="Maddocks D.G."/>
            <person name="Jablonski P.E."/>
            <person name="Krebs M.P."/>
            <person name="Angevine C.M."/>
            <person name="Dale H."/>
            <person name="Isenbarger T.A."/>
            <person name="Peck R.F."/>
            <person name="Pohlschroder M."/>
            <person name="Spudich J.L."/>
            <person name="Jung K.W."/>
            <person name="Alam M."/>
            <person name="Freitas T."/>
            <person name="Hou S."/>
            <person name="Daniels C.J."/>
            <person name="Dennis P.P."/>
            <person name="Omer A.D."/>
            <person name="Ebhardt H."/>
            <person name="Lowe T.M."/>
            <person name="Liang P."/>
            <person name="Riley M."/>
            <person name="Hood L."/>
            <person name="DasSarma S."/>
        </authorList>
    </citation>
    <scope>NUCLEOTIDE SEQUENCE [LARGE SCALE GENOMIC DNA]</scope>
    <source>
        <strain evidence="2">ATCC 700922 / JCM 11081 / NRC-1</strain>
        <plasmid evidence="2">Plasmid pNRC100</plasmid>
    </source>
</reference>
<proteinExistence type="predicted"/>